<evidence type="ECO:0000313" key="2">
    <source>
        <dbReference type="EMBL" id="CAD9819702.1"/>
    </source>
</evidence>
<feature type="compositionally biased region" description="Basic and acidic residues" evidence="1">
    <location>
        <begin position="262"/>
        <end position="273"/>
    </location>
</feature>
<feature type="compositionally biased region" description="Low complexity" evidence="1">
    <location>
        <begin position="218"/>
        <end position="231"/>
    </location>
</feature>
<gene>
    <name evidence="2" type="ORF">ASEP1449_LOCUS11535</name>
</gene>
<name>A0A7S2UH05_9STRA</name>
<protein>
    <submittedName>
        <fullName evidence="2">Uncharacterized protein</fullName>
    </submittedName>
</protein>
<evidence type="ECO:0000256" key="1">
    <source>
        <dbReference type="SAM" id="MobiDB-lite"/>
    </source>
</evidence>
<proteinExistence type="predicted"/>
<reference evidence="2" key="1">
    <citation type="submission" date="2021-01" db="EMBL/GenBank/DDBJ databases">
        <authorList>
            <person name="Corre E."/>
            <person name="Pelletier E."/>
            <person name="Niang G."/>
            <person name="Scheremetjew M."/>
            <person name="Finn R."/>
            <person name="Kale V."/>
            <person name="Holt S."/>
            <person name="Cochrane G."/>
            <person name="Meng A."/>
            <person name="Brown T."/>
            <person name="Cohen L."/>
        </authorList>
    </citation>
    <scope>NUCLEOTIDE SEQUENCE</scope>
    <source>
        <strain evidence="2">CCMP2084</strain>
    </source>
</reference>
<accession>A0A7S2UH05</accession>
<organism evidence="2">
    <name type="scientific">Attheya septentrionalis</name>
    <dbReference type="NCBI Taxonomy" id="420275"/>
    <lineage>
        <taxon>Eukaryota</taxon>
        <taxon>Sar</taxon>
        <taxon>Stramenopiles</taxon>
        <taxon>Ochrophyta</taxon>
        <taxon>Bacillariophyta</taxon>
        <taxon>Coscinodiscophyceae</taxon>
        <taxon>Chaetocerotophycidae</taxon>
        <taxon>Chaetocerotales</taxon>
        <taxon>Attheyaceae</taxon>
        <taxon>Attheya</taxon>
    </lineage>
</organism>
<feature type="compositionally biased region" description="Basic and acidic residues" evidence="1">
    <location>
        <begin position="16"/>
        <end position="25"/>
    </location>
</feature>
<feature type="compositionally biased region" description="Basic residues" evidence="1">
    <location>
        <begin position="185"/>
        <end position="203"/>
    </location>
</feature>
<feature type="region of interest" description="Disordered" evidence="1">
    <location>
        <begin position="1"/>
        <end position="25"/>
    </location>
</feature>
<dbReference type="EMBL" id="HBHQ01017239">
    <property type="protein sequence ID" value="CAD9819702.1"/>
    <property type="molecule type" value="Transcribed_RNA"/>
</dbReference>
<feature type="compositionally biased region" description="Polar residues" evidence="1">
    <location>
        <begin position="232"/>
        <end position="244"/>
    </location>
</feature>
<feature type="region of interest" description="Disordered" evidence="1">
    <location>
        <begin position="174"/>
        <end position="273"/>
    </location>
</feature>
<sequence>MTSSEARRRTISRARPRNDRRLKADEPVEASRVRFSNNLRFDPPSCYLETFLEAGCWYTVEQLDAMSRSADKEAQEEADESSGDHTMRGLEHLVSDAAFDNVIRQVKDVVNSVLTEQRFQRDQNISNEERIRYVSRKFSKNSREAAEQFGAVDSSTAILIRTEEMMRSKQLKFGSLNLSVPNKPKTSKSMRKRRNTPSRRRASVHASSSTDWNGNDLSSSVSTSMGGSVVSQRSTRSYISSNSVFDIDRPTPSIKSSSKGGPDFEMHKISFRI</sequence>
<dbReference type="AlphaFoldDB" id="A0A7S2UH05"/>